<dbReference type="EMBL" id="JAHLJV010000004">
    <property type="protein sequence ID" value="KAK1598649.1"/>
    <property type="molecule type" value="Genomic_DNA"/>
</dbReference>
<keyword evidence="2" id="KW-1185">Reference proteome</keyword>
<evidence type="ECO:0000313" key="1">
    <source>
        <dbReference type="EMBL" id="KAK1598649.1"/>
    </source>
</evidence>
<dbReference type="Proteomes" id="UP001230504">
    <property type="component" value="Unassembled WGS sequence"/>
</dbReference>
<dbReference type="AlphaFoldDB" id="A0AAD8QCS2"/>
<evidence type="ECO:0000313" key="2">
    <source>
        <dbReference type="Proteomes" id="UP001230504"/>
    </source>
</evidence>
<dbReference type="RefSeq" id="XP_060419326.1">
    <property type="nucleotide sequence ID" value="XM_060551856.1"/>
</dbReference>
<protein>
    <submittedName>
        <fullName evidence="1">Uncharacterized protein</fullName>
    </submittedName>
</protein>
<accession>A0AAD8QCS2</accession>
<name>A0AAD8QCS2_9PEZI</name>
<proteinExistence type="predicted"/>
<reference evidence="1" key="1">
    <citation type="submission" date="2021-06" db="EMBL/GenBank/DDBJ databases">
        <title>Comparative genomics, transcriptomics and evolutionary studies reveal genomic signatures of adaptation to plant cell wall in hemibiotrophic fungi.</title>
        <authorList>
            <consortium name="DOE Joint Genome Institute"/>
            <person name="Baroncelli R."/>
            <person name="Diaz J.F."/>
            <person name="Benocci T."/>
            <person name="Peng M."/>
            <person name="Battaglia E."/>
            <person name="Haridas S."/>
            <person name="Andreopoulos W."/>
            <person name="Labutti K."/>
            <person name="Pangilinan J."/>
            <person name="Floch G.L."/>
            <person name="Makela M.R."/>
            <person name="Henrissat B."/>
            <person name="Grigoriev I.V."/>
            <person name="Crouch J.A."/>
            <person name="De Vries R.P."/>
            <person name="Sukno S.A."/>
            <person name="Thon M.R."/>
        </authorList>
    </citation>
    <scope>NUCLEOTIDE SEQUENCE</scope>
    <source>
        <strain evidence="1">CBS 125086</strain>
    </source>
</reference>
<gene>
    <name evidence="1" type="ORF">LY79DRAFT_251021</name>
</gene>
<organism evidence="1 2">
    <name type="scientific">Colletotrichum navitas</name>
    <dbReference type="NCBI Taxonomy" id="681940"/>
    <lineage>
        <taxon>Eukaryota</taxon>
        <taxon>Fungi</taxon>
        <taxon>Dikarya</taxon>
        <taxon>Ascomycota</taxon>
        <taxon>Pezizomycotina</taxon>
        <taxon>Sordariomycetes</taxon>
        <taxon>Hypocreomycetidae</taxon>
        <taxon>Glomerellales</taxon>
        <taxon>Glomerellaceae</taxon>
        <taxon>Colletotrichum</taxon>
        <taxon>Colletotrichum graminicola species complex</taxon>
    </lineage>
</organism>
<sequence>MQCLIRWSSLRFFYVQFGDPSLISHIHRLETKQPFRRRHSASSAYQVPSQSRRRRLGATSWWPRLLASRGSAPQGKQWTTLAIYGLADNTRPLFLAIIRAVGTGSVIEIGCILLPSPRNRFDPAVRAVRGFARRRLGYHSLPPLQLGARPAKNKFCASLAAGLRAWLDAFLYANGLDYKSSACRGWTFPASRRSWALCYGLDTSPPGCTTNTQPLCHERDLCANLARLVPALASEAQSTQMRLGNN</sequence>
<dbReference type="GeneID" id="85436096"/>
<comment type="caution">
    <text evidence="1">The sequence shown here is derived from an EMBL/GenBank/DDBJ whole genome shotgun (WGS) entry which is preliminary data.</text>
</comment>